<dbReference type="EMBL" id="LXQE01000200">
    <property type="protein sequence ID" value="RCJ29186.1"/>
    <property type="molecule type" value="Genomic_DNA"/>
</dbReference>
<protein>
    <submittedName>
        <fullName evidence="1">Uncharacterized protein</fullName>
    </submittedName>
</protein>
<name>A0A367QY95_NOSPU</name>
<organism evidence="1 2">
    <name type="scientific">Nostoc punctiforme NIES-2108</name>
    <dbReference type="NCBI Taxonomy" id="1356359"/>
    <lineage>
        <taxon>Bacteria</taxon>
        <taxon>Bacillati</taxon>
        <taxon>Cyanobacteriota</taxon>
        <taxon>Cyanophyceae</taxon>
        <taxon>Nostocales</taxon>
        <taxon>Nostocaceae</taxon>
        <taxon>Nostoc</taxon>
    </lineage>
</organism>
<dbReference type="AlphaFoldDB" id="A0A367QY95"/>
<comment type="caution">
    <text evidence="1">The sequence shown here is derived from an EMBL/GenBank/DDBJ whole genome shotgun (WGS) entry which is preliminary data.</text>
</comment>
<accession>A0A367QY95</accession>
<evidence type="ECO:0000313" key="2">
    <source>
        <dbReference type="Proteomes" id="UP000252085"/>
    </source>
</evidence>
<evidence type="ECO:0000313" key="1">
    <source>
        <dbReference type="EMBL" id="RCJ29186.1"/>
    </source>
</evidence>
<gene>
    <name evidence="1" type="ORF">A6769_35925</name>
</gene>
<dbReference type="Proteomes" id="UP000252085">
    <property type="component" value="Unassembled WGS sequence"/>
</dbReference>
<sequence length="127" mass="13237">MGFENGNDSTGTLQTYLIGGVDSQGKVRAIAVDENGRIQSIGEGVSITPVDSGIQRKPDIKKVSDENVIPAGTKMVFVANIGGSAGLLLETEFLPGDSVSLEATGNDTIAEISYNATDTIFMLVTLT</sequence>
<proteinExistence type="predicted"/>
<reference evidence="1 2" key="1">
    <citation type="submission" date="2016-04" db="EMBL/GenBank/DDBJ databases">
        <authorList>
            <person name="Evans L.H."/>
            <person name="Alamgir A."/>
            <person name="Owens N."/>
            <person name="Weber N.D."/>
            <person name="Virtaneva K."/>
            <person name="Barbian K."/>
            <person name="Babar A."/>
            <person name="Rosenke K."/>
        </authorList>
    </citation>
    <scope>NUCLEOTIDE SEQUENCE [LARGE SCALE GENOMIC DNA]</scope>
    <source>
        <strain evidence="1">NIES-2108</strain>
    </source>
</reference>